<dbReference type="AlphaFoldDB" id="A0A5C6EAW7"/>
<protein>
    <submittedName>
        <fullName evidence="2">Uncharacterized protein</fullName>
    </submittedName>
</protein>
<dbReference type="RefSeq" id="WP_146462305.1">
    <property type="nucleotide sequence ID" value="NZ_SJPW01000010.1"/>
</dbReference>
<feature type="transmembrane region" description="Helical" evidence="1">
    <location>
        <begin position="27"/>
        <end position="45"/>
    </location>
</feature>
<organism evidence="2 3">
    <name type="scientific">Rubripirellula tenax</name>
    <dbReference type="NCBI Taxonomy" id="2528015"/>
    <lineage>
        <taxon>Bacteria</taxon>
        <taxon>Pseudomonadati</taxon>
        <taxon>Planctomycetota</taxon>
        <taxon>Planctomycetia</taxon>
        <taxon>Pirellulales</taxon>
        <taxon>Pirellulaceae</taxon>
        <taxon>Rubripirellula</taxon>
    </lineage>
</organism>
<keyword evidence="3" id="KW-1185">Reference proteome</keyword>
<comment type="caution">
    <text evidence="2">The sequence shown here is derived from an EMBL/GenBank/DDBJ whole genome shotgun (WGS) entry which is preliminary data.</text>
</comment>
<dbReference type="OrthoDB" id="9845552at2"/>
<dbReference type="EMBL" id="SJPW01000010">
    <property type="protein sequence ID" value="TWU44636.1"/>
    <property type="molecule type" value="Genomic_DNA"/>
</dbReference>
<name>A0A5C6EAW7_9BACT</name>
<feature type="transmembrane region" description="Helical" evidence="1">
    <location>
        <begin position="79"/>
        <end position="102"/>
    </location>
</feature>
<gene>
    <name evidence="2" type="ORF">Poly51_59050</name>
</gene>
<evidence type="ECO:0000313" key="2">
    <source>
        <dbReference type="EMBL" id="TWU44636.1"/>
    </source>
</evidence>
<feature type="transmembrane region" description="Helical" evidence="1">
    <location>
        <begin position="51"/>
        <end position="72"/>
    </location>
</feature>
<reference evidence="2 3" key="1">
    <citation type="submission" date="2019-02" db="EMBL/GenBank/DDBJ databases">
        <title>Deep-cultivation of Planctomycetes and their phenomic and genomic characterization uncovers novel biology.</title>
        <authorList>
            <person name="Wiegand S."/>
            <person name="Jogler M."/>
            <person name="Boedeker C."/>
            <person name="Pinto D."/>
            <person name="Vollmers J."/>
            <person name="Rivas-Marin E."/>
            <person name="Kohn T."/>
            <person name="Peeters S.H."/>
            <person name="Heuer A."/>
            <person name="Rast P."/>
            <person name="Oberbeckmann S."/>
            <person name="Bunk B."/>
            <person name="Jeske O."/>
            <person name="Meyerdierks A."/>
            <person name="Storesund J.E."/>
            <person name="Kallscheuer N."/>
            <person name="Luecker S."/>
            <person name="Lage O.M."/>
            <person name="Pohl T."/>
            <person name="Merkel B.J."/>
            <person name="Hornburger P."/>
            <person name="Mueller R.-W."/>
            <person name="Bruemmer F."/>
            <person name="Labrenz M."/>
            <person name="Spormann A.M."/>
            <person name="Op Den Camp H."/>
            <person name="Overmann J."/>
            <person name="Amann R."/>
            <person name="Jetten M.S.M."/>
            <person name="Mascher T."/>
            <person name="Medema M.H."/>
            <person name="Devos D.P."/>
            <person name="Kaster A.-K."/>
            <person name="Ovreas L."/>
            <person name="Rohde M."/>
            <person name="Galperin M.Y."/>
            <person name="Jogler C."/>
        </authorList>
    </citation>
    <scope>NUCLEOTIDE SEQUENCE [LARGE SCALE GENOMIC DNA]</scope>
    <source>
        <strain evidence="2 3">Poly51</strain>
    </source>
</reference>
<keyword evidence="1" id="KW-1133">Transmembrane helix</keyword>
<accession>A0A5C6EAW7</accession>
<sequence length="103" mass="10716">MSNLDLQKLEEGIAISRQWNRQQFQNSFAMVASAALAFCLTAAVVPGPQSLALSIAAATGLTVGVCCAPNTYRSRNGSLGLAFALLAAMWTVPAVVVIVSVFG</sequence>
<proteinExistence type="predicted"/>
<keyword evidence="1" id="KW-0812">Transmembrane</keyword>
<evidence type="ECO:0000313" key="3">
    <source>
        <dbReference type="Proteomes" id="UP000318288"/>
    </source>
</evidence>
<evidence type="ECO:0000256" key="1">
    <source>
        <dbReference type="SAM" id="Phobius"/>
    </source>
</evidence>
<keyword evidence="1" id="KW-0472">Membrane</keyword>
<dbReference type="Proteomes" id="UP000318288">
    <property type="component" value="Unassembled WGS sequence"/>
</dbReference>